<feature type="domain" description="Penicillin-binding protein dimerisation" evidence="7">
    <location>
        <begin position="172"/>
        <end position="330"/>
    </location>
</feature>
<dbReference type="SUPFAM" id="SSF56519">
    <property type="entry name" value="Penicillin binding protein dimerisation domain"/>
    <property type="match status" value="1"/>
</dbReference>
<feature type="compositionally biased region" description="Low complexity" evidence="4">
    <location>
        <begin position="44"/>
        <end position="60"/>
    </location>
</feature>
<sequence>MSRRRPDPSRSQDRRSGWTPPQRGLFDDDTGSGRRARSTRKTTRQPSRSRQGSRRASTTQPARSRRAKASPKKHARRSHRPVPPRPKRRRQREKITERAARKVVTVASTSSPRSGRKPFMSSPRARLRLMATLIVLGFVVIMGYVVKYQVVDDGNLRAAAASQWTRSRVLSSDRGSIFDRNGEELALSVPAVSIDVNPRLVEDPVMTAAALKLILNLSDERTDYLTAEMAAHERGFVYVKRQVDVSLGEQIKALGLAGVNVVPEDRRILPGGTTGRSVIGLTDIDRIGIAGLEYQYGGQAAAAADGYDDLLTGVTGRVSYEVDKKGQPIAGTDEVIVEPVAGHDLVLTIDRSIQFSAEQALLSQVKAAGAKSGTVVIMDVRSGDIYAMASVDRDDDGSARVSNGNYAAVNAYEPGSVAKVITIAAGLNEGVVTPESSFVVPYRRTYGDDELSDSHKHDTTPMTVEEILVQSSNIGTIDVLEATGFEAHWNYMRSFGLGEKTALDFPGESAGILHRWDELQGSERYTVAYGQGVASTSLQLASVINTIANDGIYVAPRLVTATIGTDGDQILAPSSATHEVVRPETAHEVQDMMRKVVCEGTAAKARDTVTGFTVAGKTGTGLKPWPNGSYVNASGQKRYYSSFVGFFPVEAPEVTILVSIDEPDAALGYAYGGDAAAPVFAELVPKIASVLGLQPPANAIGCEGDD</sequence>
<dbReference type="Gene3D" id="1.10.150.770">
    <property type="match status" value="1"/>
</dbReference>
<proteinExistence type="inferred from homology"/>
<protein>
    <recommendedName>
        <fullName evidence="10">Cell division protein FtsI</fullName>
    </recommendedName>
</protein>
<feature type="region of interest" description="Disordered" evidence="4">
    <location>
        <begin position="1"/>
        <end position="120"/>
    </location>
</feature>
<evidence type="ECO:0000259" key="6">
    <source>
        <dbReference type="Pfam" id="PF00905"/>
    </source>
</evidence>
<dbReference type="Pfam" id="PF03717">
    <property type="entry name" value="PBP_dimer"/>
    <property type="match status" value="1"/>
</dbReference>
<evidence type="ECO:0000256" key="2">
    <source>
        <dbReference type="ARBA" id="ARBA00007171"/>
    </source>
</evidence>
<evidence type="ECO:0000259" key="7">
    <source>
        <dbReference type="Pfam" id="PF03717"/>
    </source>
</evidence>
<dbReference type="Proteomes" id="UP000230914">
    <property type="component" value="Unassembled WGS sequence"/>
</dbReference>
<name>A0A2G6KBV9_9ACTN</name>
<dbReference type="Gene3D" id="3.40.710.10">
    <property type="entry name" value="DD-peptidase/beta-lactamase superfamily"/>
    <property type="match status" value="1"/>
</dbReference>
<comment type="subcellular location">
    <subcellularLocation>
        <location evidence="1">Membrane</location>
    </subcellularLocation>
</comment>
<evidence type="ECO:0000256" key="3">
    <source>
        <dbReference type="ARBA" id="ARBA00023136"/>
    </source>
</evidence>
<feature type="compositionally biased region" description="Basic and acidic residues" evidence="4">
    <location>
        <begin position="1"/>
        <end position="16"/>
    </location>
</feature>
<dbReference type="PANTHER" id="PTHR30627:SF1">
    <property type="entry name" value="PEPTIDOGLYCAN D,D-TRANSPEPTIDASE FTSI"/>
    <property type="match status" value="1"/>
</dbReference>
<comment type="similarity">
    <text evidence="2">Belongs to the transpeptidase family.</text>
</comment>
<feature type="compositionally biased region" description="Basic residues" evidence="4">
    <location>
        <begin position="63"/>
        <end position="92"/>
    </location>
</feature>
<dbReference type="AlphaFoldDB" id="A0A2G6KBV9"/>
<feature type="compositionally biased region" description="Basic residues" evidence="4">
    <location>
        <begin position="34"/>
        <end position="43"/>
    </location>
</feature>
<comment type="caution">
    <text evidence="8">The sequence shown here is derived from an EMBL/GenBank/DDBJ whole genome shotgun (WGS) entry which is preliminary data.</text>
</comment>
<keyword evidence="3 5" id="KW-0472">Membrane</keyword>
<dbReference type="GO" id="GO:0008658">
    <property type="term" value="F:penicillin binding"/>
    <property type="evidence" value="ECO:0007669"/>
    <property type="project" value="InterPro"/>
</dbReference>
<evidence type="ECO:0000256" key="1">
    <source>
        <dbReference type="ARBA" id="ARBA00004370"/>
    </source>
</evidence>
<dbReference type="Gene3D" id="3.30.450.330">
    <property type="match status" value="1"/>
</dbReference>
<dbReference type="InterPro" id="IPR036138">
    <property type="entry name" value="PBP_dimer_sf"/>
</dbReference>
<feature type="transmembrane region" description="Helical" evidence="5">
    <location>
        <begin position="127"/>
        <end position="146"/>
    </location>
</feature>
<dbReference type="SUPFAM" id="SSF56601">
    <property type="entry name" value="beta-lactamase/transpeptidase-like"/>
    <property type="match status" value="1"/>
</dbReference>
<organism evidence="8 9">
    <name type="scientific">Ilumatobacter coccineus</name>
    <dbReference type="NCBI Taxonomy" id="467094"/>
    <lineage>
        <taxon>Bacteria</taxon>
        <taxon>Bacillati</taxon>
        <taxon>Actinomycetota</taxon>
        <taxon>Acidimicrobiia</taxon>
        <taxon>Acidimicrobiales</taxon>
        <taxon>Ilumatobacteraceae</taxon>
        <taxon>Ilumatobacter</taxon>
    </lineage>
</organism>
<keyword evidence="5" id="KW-0812">Transmembrane</keyword>
<dbReference type="GO" id="GO:0005886">
    <property type="term" value="C:plasma membrane"/>
    <property type="evidence" value="ECO:0007669"/>
    <property type="project" value="TreeGrafter"/>
</dbReference>
<evidence type="ECO:0008006" key="10">
    <source>
        <dbReference type="Google" id="ProtNLM"/>
    </source>
</evidence>
<dbReference type="InterPro" id="IPR012338">
    <property type="entry name" value="Beta-lactam/transpept-like"/>
</dbReference>
<dbReference type="Gene3D" id="3.90.1310.10">
    <property type="entry name" value="Penicillin-binding protein 2a (Domain 2)"/>
    <property type="match status" value="1"/>
</dbReference>
<dbReference type="PANTHER" id="PTHR30627">
    <property type="entry name" value="PEPTIDOGLYCAN D,D-TRANSPEPTIDASE"/>
    <property type="match status" value="1"/>
</dbReference>
<reference evidence="8 9" key="1">
    <citation type="submission" date="2017-10" db="EMBL/GenBank/DDBJ databases">
        <title>Novel microbial diversity and functional potential in the marine mammal oral microbiome.</title>
        <authorList>
            <person name="Dudek N.K."/>
            <person name="Sun C.L."/>
            <person name="Burstein D."/>
            <person name="Kantor R.S."/>
            <person name="Aliaga Goltsman D.S."/>
            <person name="Bik E.M."/>
            <person name="Thomas B.C."/>
            <person name="Banfield J.F."/>
            <person name="Relman D.A."/>
        </authorList>
    </citation>
    <scope>NUCLEOTIDE SEQUENCE [LARGE SCALE GENOMIC DNA]</scope>
    <source>
        <strain evidence="8">DOLJORAL78_61_10</strain>
    </source>
</reference>
<evidence type="ECO:0000256" key="4">
    <source>
        <dbReference type="SAM" id="MobiDB-lite"/>
    </source>
</evidence>
<dbReference type="InterPro" id="IPR050515">
    <property type="entry name" value="Beta-lactam/transpept"/>
</dbReference>
<evidence type="ECO:0000313" key="8">
    <source>
        <dbReference type="EMBL" id="PIE32850.1"/>
    </source>
</evidence>
<evidence type="ECO:0000256" key="5">
    <source>
        <dbReference type="SAM" id="Phobius"/>
    </source>
</evidence>
<accession>A0A2G6KBV9</accession>
<dbReference type="EMBL" id="PDSL01000041">
    <property type="protein sequence ID" value="PIE32850.1"/>
    <property type="molecule type" value="Genomic_DNA"/>
</dbReference>
<dbReference type="GO" id="GO:0071555">
    <property type="term" value="P:cell wall organization"/>
    <property type="evidence" value="ECO:0007669"/>
    <property type="project" value="TreeGrafter"/>
</dbReference>
<dbReference type="InterPro" id="IPR005311">
    <property type="entry name" value="PBP_dimer"/>
</dbReference>
<dbReference type="InterPro" id="IPR001460">
    <property type="entry name" value="PCN-bd_Tpept"/>
</dbReference>
<gene>
    <name evidence="8" type="ORF">CSA55_02840</name>
</gene>
<feature type="domain" description="Penicillin-binding protein transpeptidase" evidence="6">
    <location>
        <begin position="373"/>
        <end position="683"/>
    </location>
</feature>
<evidence type="ECO:0000313" key="9">
    <source>
        <dbReference type="Proteomes" id="UP000230914"/>
    </source>
</evidence>
<dbReference type="Pfam" id="PF00905">
    <property type="entry name" value="Transpeptidase"/>
    <property type="match status" value="1"/>
</dbReference>
<keyword evidence="5" id="KW-1133">Transmembrane helix</keyword>